<comment type="caution">
    <text evidence="6">The sequence shown here is derived from an EMBL/GenBank/DDBJ whole genome shotgun (WGS) entry which is preliminary data.</text>
</comment>
<dbReference type="CDD" id="cd08422">
    <property type="entry name" value="PBP2_CrgA_like"/>
    <property type="match status" value="1"/>
</dbReference>
<dbReference type="GO" id="GO:0006351">
    <property type="term" value="P:DNA-templated transcription"/>
    <property type="evidence" value="ECO:0007669"/>
    <property type="project" value="TreeGrafter"/>
</dbReference>
<dbReference type="Gene3D" id="3.40.190.290">
    <property type="match status" value="1"/>
</dbReference>
<dbReference type="EMBL" id="VITR01000004">
    <property type="protein sequence ID" value="TWB43783.1"/>
    <property type="molecule type" value="Genomic_DNA"/>
</dbReference>
<accession>A0A560HBP3</accession>
<dbReference type="OrthoDB" id="9812435at2"/>
<evidence type="ECO:0000313" key="7">
    <source>
        <dbReference type="Proteomes" id="UP000315751"/>
    </source>
</evidence>
<dbReference type="SUPFAM" id="SSF46785">
    <property type="entry name" value="Winged helix' DNA-binding domain"/>
    <property type="match status" value="1"/>
</dbReference>
<dbReference type="PANTHER" id="PTHR30537">
    <property type="entry name" value="HTH-TYPE TRANSCRIPTIONAL REGULATOR"/>
    <property type="match status" value="1"/>
</dbReference>
<dbReference type="AlphaFoldDB" id="A0A560HBP3"/>
<feature type="domain" description="HTH lysR-type" evidence="5">
    <location>
        <begin position="5"/>
        <end position="62"/>
    </location>
</feature>
<comment type="similarity">
    <text evidence="1">Belongs to the LysR transcriptional regulatory family.</text>
</comment>
<dbReference type="SUPFAM" id="SSF53850">
    <property type="entry name" value="Periplasmic binding protein-like II"/>
    <property type="match status" value="1"/>
</dbReference>
<sequence>MPEAVNLNRLAYFAAVVDTGSFTRAAERLGVTKTVVSQQVARLEAEVGTSLLIRTTRRVEPTEAGRTLHARCVMILREADIAFSELAQSNSIPSGTLRVTAPNDYGCNVVAPLVGRFTARYPTCAVDLIIADAKLDLVQEQIDLSIRVGWLDGSSLQARRIGAFRQVLVAAPALADKVTATDPDALPSWPFIANTALRDPLLWHFSRNDLERRAVPMRAAVSMNVTPAVLAATRAGGGMSILPDYLVADDLKAGSLVRLLPEWDLPAGGIYAVYPPARYRPAKVTAFVAMLIDAVKAT</sequence>
<organism evidence="6 7">
    <name type="scientific">Nitrospirillum amazonense</name>
    <dbReference type="NCBI Taxonomy" id="28077"/>
    <lineage>
        <taxon>Bacteria</taxon>
        <taxon>Pseudomonadati</taxon>
        <taxon>Pseudomonadota</taxon>
        <taxon>Alphaproteobacteria</taxon>
        <taxon>Rhodospirillales</taxon>
        <taxon>Azospirillaceae</taxon>
        <taxon>Nitrospirillum</taxon>
    </lineage>
</organism>
<dbReference type="PANTHER" id="PTHR30537:SF66">
    <property type="entry name" value="IRON-REGULATED VIRULENCE REGULATORY PROTEIN IRGB"/>
    <property type="match status" value="1"/>
</dbReference>
<dbReference type="Pfam" id="PF03466">
    <property type="entry name" value="LysR_substrate"/>
    <property type="match status" value="1"/>
</dbReference>
<dbReference type="Gene3D" id="1.10.10.10">
    <property type="entry name" value="Winged helix-like DNA-binding domain superfamily/Winged helix DNA-binding domain"/>
    <property type="match status" value="1"/>
</dbReference>
<keyword evidence="3 6" id="KW-0238">DNA-binding</keyword>
<name>A0A560HBP3_9PROT</name>
<evidence type="ECO:0000256" key="1">
    <source>
        <dbReference type="ARBA" id="ARBA00009437"/>
    </source>
</evidence>
<evidence type="ECO:0000259" key="5">
    <source>
        <dbReference type="PROSITE" id="PS50931"/>
    </source>
</evidence>
<dbReference type="GO" id="GO:0003700">
    <property type="term" value="F:DNA-binding transcription factor activity"/>
    <property type="evidence" value="ECO:0007669"/>
    <property type="project" value="InterPro"/>
</dbReference>
<keyword evidence="7" id="KW-1185">Reference proteome</keyword>
<dbReference type="Proteomes" id="UP000315751">
    <property type="component" value="Unassembled WGS sequence"/>
</dbReference>
<protein>
    <submittedName>
        <fullName evidence="6">DNA-binding transcriptional LysR family regulator</fullName>
    </submittedName>
</protein>
<keyword evidence="2" id="KW-0805">Transcription regulation</keyword>
<dbReference type="PROSITE" id="PS50931">
    <property type="entry name" value="HTH_LYSR"/>
    <property type="match status" value="1"/>
</dbReference>
<gene>
    <name evidence="6" type="ORF">FBZ90_104171</name>
</gene>
<evidence type="ECO:0000256" key="4">
    <source>
        <dbReference type="ARBA" id="ARBA00023163"/>
    </source>
</evidence>
<reference evidence="6 7" key="1">
    <citation type="submission" date="2019-06" db="EMBL/GenBank/DDBJ databases">
        <title>Genomic Encyclopedia of Type Strains, Phase IV (KMG-V): Genome sequencing to study the core and pangenomes of soil and plant-associated prokaryotes.</title>
        <authorList>
            <person name="Whitman W."/>
        </authorList>
    </citation>
    <scope>NUCLEOTIDE SEQUENCE [LARGE SCALE GENOMIC DNA]</scope>
    <source>
        <strain evidence="6 7">BR 11622</strain>
    </source>
</reference>
<dbReference type="InterPro" id="IPR036390">
    <property type="entry name" value="WH_DNA-bd_sf"/>
</dbReference>
<dbReference type="PRINTS" id="PR00039">
    <property type="entry name" value="HTHLYSR"/>
</dbReference>
<evidence type="ECO:0000256" key="3">
    <source>
        <dbReference type="ARBA" id="ARBA00023125"/>
    </source>
</evidence>
<dbReference type="InterPro" id="IPR000847">
    <property type="entry name" value="LysR_HTH_N"/>
</dbReference>
<dbReference type="Pfam" id="PF00126">
    <property type="entry name" value="HTH_1"/>
    <property type="match status" value="1"/>
</dbReference>
<dbReference type="InterPro" id="IPR036388">
    <property type="entry name" value="WH-like_DNA-bd_sf"/>
</dbReference>
<evidence type="ECO:0000256" key="2">
    <source>
        <dbReference type="ARBA" id="ARBA00023015"/>
    </source>
</evidence>
<dbReference type="GO" id="GO:0043565">
    <property type="term" value="F:sequence-specific DNA binding"/>
    <property type="evidence" value="ECO:0007669"/>
    <property type="project" value="TreeGrafter"/>
</dbReference>
<evidence type="ECO:0000313" key="6">
    <source>
        <dbReference type="EMBL" id="TWB43783.1"/>
    </source>
</evidence>
<proteinExistence type="inferred from homology"/>
<keyword evidence="4" id="KW-0804">Transcription</keyword>
<dbReference type="InterPro" id="IPR058163">
    <property type="entry name" value="LysR-type_TF_proteobact-type"/>
</dbReference>
<dbReference type="InterPro" id="IPR005119">
    <property type="entry name" value="LysR_subst-bd"/>
</dbReference>
<dbReference type="FunFam" id="1.10.10.10:FF:000001">
    <property type="entry name" value="LysR family transcriptional regulator"/>
    <property type="match status" value="1"/>
</dbReference>
<dbReference type="RefSeq" id="WP_145730816.1">
    <property type="nucleotide sequence ID" value="NZ_VITR01000004.1"/>
</dbReference>